<dbReference type="EC" id="2.4.-.-" evidence="1"/>
<sequence>MLFNLKKNKALTIKLVAIAKDEAAYLPEWIFHHLQSGFDSIDIYVNHTSDNTWEIAQCLQRETRVRFIDGDEFFYEGNKNPQNTVYQHAYKTIDNKKFDYLMFLDIDEFWFNKGDFVSVKDRLAQLNYPSVLCLNWFNKHNESDFSDIYDTQQHGVTSAWVKTIFSTQVKVKHIEIHNVKTAQKSYTLGDGSIWNWEQSQGPVGYLPEPLQSCNVKETFILHRMNRSQMEYVSLLSRGAARQNQKGMSRFKTNRSGYCFTKTSQQTIVYKDQQCLEYKHALAAFVSEYNLTVPLQDARTFIRKRFHASLTNIKTSPTDNLALIERITKNVTLPEVLDAKNVFMQAVVKEKKLDIANTLRELAISMEKIDLKTAQDLMAKALEYKPSGPMIKRKLQEYRNRLSDERNT</sequence>
<reference evidence="2" key="1">
    <citation type="journal article" date="2019" name="Int. J. Syst. Evol. Microbiol.">
        <title>The Global Catalogue of Microorganisms (GCM) 10K type strain sequencing project: providing services to taxonomists for standard genome sequencing and annotation.</title>
        <authorList>
            <consortium name="The Broad Institute Genomics Platform"/>
            <consortium name="The Broad Institute Genome Sequencing Center for Infectious Disease"/>
            <person name="Wu L."/>
            <person name="Ma J."/>
        </authorList>
    </citation>
    <scope>NUCLEOTIDE SEQUENCE [LARGE SCALE GENOMIC DNA]</scope>
    <source>
        <strain evidence="2">KCTC 52473</strain>
    </source>
</reference>
<proteinExistence type="predicted"/>
<dbReference type="Proteomes" id="UP001595478">
    <property type="component" value="Unassembled WGS sequence"/>
</dbReference>
<keyword evidence="1" id="KW-0328">Glycosyltransferase</keyword>
<dbReference type="GO" id="GO:0016757">
    <property type="term" value="F:glycosyltransferase activity"/>
    <property type="evidence" value="ECO:0007669"/>
    <property type="project" value="UniProtKB-KW"/>
</dbReference>
<evidence type="ECO:0000313" key="1">
    <source>
        <dbReference type="EMBL" id="MFC3123101.1"/>
    </source>
</evidence>
<comment type="caution">
    <text evidence="1">The sequence shown here is derived from an EMBL/GenBank/DDBJ whole genome shotgun (WGS) entry which is preliminary data.</text>
</comment>
<dbReference type="EMBL" id="JBHRSW010000047">
    <property type="protein sequence ID" value="MFC3123101.1"/>
    <property type="molecule type" value="Genomic_DNA"/>
</dbReference>
<name>A0ABV7FXE5_9ALTE</name>
<keyword evidence="1" id="KW-0808">Transferase</keyword>
<keyword evidence="2" id="KW-1185">Reference proteome</keyword>
<evidence type="ECO:0000313" key="2">
    <source>
        <dbReference type="Proteomes" id="UP001595478"/>
    </source>
</evidence>
<dbReference type="RefSeq" id="WP_376921219.1">
    <property type="nucleotide sequence ID" value="NZ_JBHRSW010000047.1"/>
</dbReference>
<dbReference type="SUPFAM" id="SSF53448">
    <property type="entry name" value="Nucleotide-diphospho-sugar transferases"/>
    <property type="match status" value="1"/>
</dbReference>
<accession>A0ABV7FXE5</accession>
<gene>
    <name evidence="1" type="ORF">ACFOHL_15880</name>
</gene>
<dbReference type="InterPro" id="IPR029044">
    <property type="entry name" value="Nucleotide-diphossugar_trans"/>
</dbReference>
<dbReference type="Pfam" id="PF13704">
    <property type="entry name" value="Glyco_tranf_2_4"/>
    <property type="match status" value="1"/>
</dbReference>
<organism evidence="1 2">
    <name type="scientific">Agaribacter flavus</name>
    <dbReference type="NCBI Taxonomy" id="1902781"/>
    <lineage>
        <taxon>Bacteria</taxon>
        <taxon>Pseudomonadati</taxon>
        <taxon>Pseudomonadota</taxon>
        <taxon>Gammaproteobacteria</taxon>
        <taxon>Alteromonadales</taxon>
        <taxon>Alteromonadaceae</taxon>
        <taxon>Agaribacter</taxon>
    </lineage>
</organism>
<protein>
    <submittedName>
        <fullName evidence="1">Glycosyltransferase family 2 protein</fullName>
        <ecNumber evidence="1">2.4.-.-</ecNumber>
    </submittedName>
</protein>